<gene>
    <name evidence="9" type="primary">ftsY</name>
    <name evidence="14" type="ORF">R54876_GBNLAHCA_00248</name>
</gene>
<dbReference type="PANTHER" id="PTHR43134">
    <property type="entry name" value="SIGNAL RECOGNITION PARTICLE RECEPTOR SUBUNIT ALPHA"/>
    <property type="match status" value="1"/>
</dbReference>
<dbReference type="SMART" id="SM00963">
    <property type="entry name" value="SRP54_N"/>
    <property type="match status" value="1"/>
</dbReference>
<feature type="binding site" evidence="9">
    <location>
        <begin position="333"/>
        <end position="337"/>
    </location>
    <ligand>
        <name>GTP</name>
        <dbReference type="ChEBI" id="CHEBI:37565"/>
    </ligand>
</feature>
<keyword evidence="1 9" id="KW-1003">Cell membrane</keyword>
<feature type="compositionally biased region" description="Basic and acidic residues" evidence="10">
    <location>
        <begin position="1"/>
        <end position="14"/>
    </location>
</feature>
<feature type="domain" description="SRP54-type proteins GTP-binding" evidence="12">
    <location>
        <begin position="244"/>
        <end position="445"/>
    </location>
</feature>
<dbReference type="Gene3D" id="1.20.120.140">
    <property type="entry name" value="Signal recognition particle SRP54, nucleotide-binding domain"/>
    <property type="match status" value="1"/>
</dbReference>
<keyword evidence="2 9" id="KW-0963">Cytoplasm</keyword>
<keyword evidence="3 9" id="KW-0547">Nucleotide-binding</keyword>
<dbReference type="InterPro" id="IPR036225">
    <property type="entry name" value="SRP/SRP_N"/>
</dbReference>
<evidence type="ECO:0000256" key="6">
    <source>
        <dbReference type="ARBA" id="ARBA00023136"/>
    </source>
</evidence>
<dbReference type="RefSeq" id="WP_349641248.1">
    <property type="nucleotide sequence ID" value="NZ_CAWVOH010000001.1"/>
</dbReference>
<evidence type="ECO:0000256" key="3">
    <source>
        <dbReference type="ARBA" id="ARBA00022741"/>
    </source>
</evidence>
<feature type="compositionally biased region" description="Low complexity" evidence="10">
    <location>
        <begin position="16"/>
        <end position="45"/>
    </location>
</feature>
<feature type="compositionally biased region" description="Low complexity" evidence="10">
    <location>
        <begin position="113"/>
        <end position="133"/>
    </location>
</feature>
<dbReference type="Pfam" id="PF02881">
    <property type="entry name" value="SRP54_N"/>
    <property type="match status" value="1"/>
</dbReference>
<dbReference type="Pfam" id="PF00448">
    <property type="entry name" value="SRP54"/>
    <property type="match status" value="1"/>
</dbReference>
<evidence type="ECO:0000259" key="11">
    <source>
        <dbReference type="SMART" id="SM00382"/>
    </source>
</evidence>
<evidence type="ECO:0000259" key="13">
    <source>
        <dbReference type="SMART" id="SM00963"/>
    </source>
</evidence>
<reference evidence="14 15" key="1">
    <citation type="submission" date="2024-01" db="EMBL/GenBank/DDBJ databases">
        <authorList>
            <person name="Botero Cardona J."/>
        </authorList>
    </citation>
    <scope>NUCLEOTIDE SEQUENCE [LARGE SCALE GENOMIC DNA]</scope>
    <source>
        <strain evidence="14 15">LMG 33000</strain>
    </source>
</reference>
<feature type="binding site" evidence="9">
    <location>
        <begin position="397"/>
        <end position="400"/>
    </location>
    <ligand>
        <name>GTP</name>
        <dbReference type="ChEBI" id="CHEBI:37565"/>
    </ligand>
</feature>
<evidence type="ECO:0000256" key="1">
    <source>
        <dbReference type="ARBA" id="ARBA00022475"/>
    </source>
</evidence>
<dbReference type="InterPro" id="IPR003593">
    <property type="entry name" value="AAA+_ATPase"/>
</dbReference>
<dbReference type="SUPFAM" id="SSF47364">
    <property type="entry name" value="Domain of the SRP/SRP receptor G-proteins"/>
    <property type="match status" value="1"/>
</dbReference>
<comment type="function">
    <text evidence="9">Involved in targeting and insertion of nascent membrane proteins into the cytoplasmic membrane. Acts as a receptor for the complex formed by the signal recognition particle (SRP) and the ribosome-nascent chain (RNC).</text>
</comment>
<evidence type="ECO:0000256" key="7">
    <source>
        <dbReference type="ARBA" id="ARBA00023170"/>
    </source>
</evidence>
<feature type="binding site" evidence="9">
    <location>
        <begin position="251"/>
        <end position="258"/>
    </location>
    <ligand>
        <name>GTP</name>
        <dbReference type="ChEBI" id="CHEBI:37565"/>
    </ligand>
</feature>
<keyword evidence="6 9" id="KW-0472">Membrane</keyword>
<protein>
    <recommendedName>
        <fullName evidence="9">Signal recognition particle receptor FtsY</fullName>
        <shortName evidence="9">SRP receptor</shortName>
        <ecNumber evidence="9">3.6.5.4</ecNumber>
    </recommendedName>
</protein>
<dbReference type="HAMAP" id="MF_00920">
    <property type="entry name" value="FtsY"/>
    <property type="match status" value="1"/>
</dbReference>
<evidence type="ECO:0000313" key="14">
    <source>
        <dbReference type="EMBL" id="CAK8053691.1"/>
    </source>
</evidence>
<dbReference type="CDD" id="cd17874">
    <property type="entry name" value="FtsY"/>
    <property type="match status" value="1"/>
</dbReference>
<evidence type="ECO:0000256" key="2">
    <source>
        <dbReference type="ARBA" id="ARBA00022490"/>
    </source>
</evidence>
<dbReference type="EC" id="3.6.5.4" evidence="9"/>
<dbReference type="InterPro" id="IPR004390">
    <property type="entry name" value="SR_rcpt_FtsY"/>
</dbReference>
<evidence type="ECO:0000259" key="12">
    <source>
        <dbReference type="SMART" id="SM00962"/>
    </source>
</evidence>
<evidence type="ECO:0000256" key="8">
    <source>
        <dbReference type="ARBA" id="ARBA00048027"/>
    </source>
</evidence>
<dbReference type="InterPro" id="IPR013822">
    <property type="entry name" value="Signal_recog_particl_SRP54_hlx"/>
</dbReference>
<keyword evidence="4 9" id="KW-0378">Hydrolase</keyword>
<proteinExistence type="inferred from homology"/>
<dbReference type="Proteomes" id="UP001314241">
    <property type="component" value="Unassembled WGS sequence"/>
</dbReference>
<name>A0ABP0ERP4_9LACO</name>
<comment type="subunit">
    <text evidence="9">Part of the signal recognition particle protein translocation system, which is composed of SRP and FtsY.</text>
</comment>
<dbReference type="EMBL" id="CAWVOH010000001">
    <property type="protein sequence ID" value="CAK8053691.1"/>
    <property type="molecule type" value="Genomic_DNA"/>
</dbReference>
<dbReference type="InterPro" id="IPR027417">
    <property type="entry name" value="P-loop_NTPase"/>
</dbReference>
<dbReference type="PANTHER" id="PTHR43134:SF1">
    <property type="entry name" value="SIGNAL RECOGNITION PARTICLE RECEPTOR SUBUNIT ALPHA"/>
    <property type="match status" value="1"/>
</dbReference>
<keyword evidence="7 9" id="KW-0675">Receptor</keyword>
<comment type="catalytic activity">
    <reaction evidence="8 9">
        <text>GTP + H2O = GDP + phosphate + H(+)</text>
        <dbReference type="Rhea" id="RHEA:19669"/>
        <dbReference type="ChEBI" id="CHEBI:15377"/>
        <dbReference type="ChEBI" id="CHEBI:15378"/>
        <dbReference type="ChEBI" id="CHEBI:37565"/>
        <dbReference type="ChEBI" id="CHEBI:43474"/>
        <dbReference type="ChEBI" id="CHEBI:58189"/>
        <dbReference type="EC" id="3.6.5.4"/>
    </reaction>
</comment>
<evidence type="ECO:0000256" key="9">
    <source>
        <dbReference type="HAMAP-Rule" id="MF_00920"/>
    </source>
</evidence>
<keyword evidence="15" id="KW-1185">Reference proteome</keyword>
<dbReference type="Gene3D" id="3.40.50.300">
    <property type="entry name" value="P-loop containing nucleotide triphosphate hydrolases"/>
    <property type="match status" value="1"/>
</dbReference>
<dbReference type="NCBIfam" id="TIGR00064">
    <property type="entry name" value="ftsY"/>
    <property type="match status" value="1"/>
</dbReference>
<comment type="caution">
    <text evidence="14">The sequence shown here is derived from an EMBL/GenBank/DDBJ whole genome shotgun (WGS) entry which is preliminary data.</text>
</comment>
<evidence type="ECO:0000256" key="4">
    <source>
        <dbReference type="ARBA" id="ARBA00022801"/>
    </source>
</evidence>
<feature type="region of interest" description="Disordered" evidence="10">
    <location>
        <begin position="1"/>
        <end position="144"/>
    </location>
</feature>
<keyword evidence="5 9" id="KW-0342">GTP-binding</keyword>
<feature type="domain" description="Signal recognition particle SRP54 helical bundle" evidence="13">
    <location>
        <begin position="144"/>
        <end position="225"/>
    </location>
</feature>
<dbReference type="SMART" id="SM00962">
    <property type="entry name" value="SRP54"/>
    <property type="match status" value="1"/>
</dbReference>
<dbReference type="SMART" id="SM00382">
    <property type="entry name" value="AAA"/>
    <property type="match status" value="1"/>
</dbReference>
<evidence type="ECO:0000313" key="15">
    <source>
        <dbReference type="Proteomes" id="UP001314241"/>
    </source>
</evidence>
<comment type="similarity">
    <text evidence="9">Belongs to the GTP-binding SRP family. FtsY subfamily.</text>
</comment>
<comment type="subcellular location">
    <subcellularLocation>
        <location evidence="9">Cell membrane</location>
        <topology evidence="9">Peripheral membrane protein</topology>
        <orientation evidence="9">Cytoplasmic side</orientation>
    </subcellularLocation>
    <subcellularLocation>
        <location evidence="9">Cytoplasm</location>
    </subcellularLocation>
</comment>
<organism evidence="14 15">
    <name type="scientific">Eupransor demetentiae</name>
    <dbReference type="NCBI Taxonomy" id="3109584"/>
    <lineage>
        <taxon>Bacteria</taxon>
        <taxon>Bacillati</taxon>
        <taxon>Bacillota</taxon>
        <taxon>Bacilli</taxon>
        <taxon>Lactobacillales</taxon>
        <taxon>Lactobacillaceae</taxon>
        <taxon>Eupransor</taxon>
    </lineage>
</organism>
<sequence>MGLFDIFRKKEKPADSTSSSTSASGSTLSSESLANSTQSKSESSSLKPQPDGSLTLKRPLTEKTGLVNESEADVWQQALQKSEVEPEQDQHSESQSRSQSESSSRRQSETVLSESASTSSSQSESESQNQADASQEEDSDQAAYDQGLEKSRSGFADRLNRFLANFRTVDEEFFENLEDTLISSDVGFDLALRISNELREEVRLKNAKKPSDIRQVIIEKMVDLYEADGVDEDISMHWAPEGQPTVFLFVGVNGVGKTTTIGKMAERYRKEGKKVLLAAADTFRAGATQQLQEWGSRTQVPVVAGPEKADPASVVYEAVEKAKNENYDLLMVDTAGRLQNNVNLMQELAKMKRVIQRVLPEAPQEVLLVLDATTGQNALQQAKLFKDSTDVTGIVLTKMDGTAKGGIIFAIRSAMHLPVKWIGLGEKASDLRVFKPEEFVYGLFKDLVD</sequence>
<evidence type="ECO:0000256" key="5">
    <source>
        <dbReference type="ARBA" id="ARBA00023134"/>
    </source>
</evidence>
<dbReference type="InterPro" id="IPR000897">
    <property type="entry name" value="SRP54_GTPase_dom"/>
</dbReference>
<accession>A0ABP0ERP4</accession>
<feature type="compositionally biased region" description="Basic and acidic residues" evidence="10">
    <location>
        <begin position="82"/>
        <end position="94"/>
    </location>
</feature>
<evidence type="ECO:0000256" key="10">
    <source>
        <dbReference type="SAM" id="MobiDB-lite"/>
    </source>
</evidence>
<feature type="domain" description="AAA+ ATPase" evidence="11">
    <location>
        <begin position="243"/>
        <end position="423"/>
    </location>
</feature>
<dbReference type="InterPro" id="IPR042101">
    <property type="entry name" value="SRP54_N_sf"/>
</dbReference>
<dbReference type="SUPFAM" id="SSF52540">
    <property type="entry name" value="P-loop containing nucleoside triphosphate hydrolases"/>
    <property type="match status" value="1"/>
</dbReference>